<dbReference type="AlphaFoldDB" id="A0A8S9ZDD6"/>
<protein>
    <submittedName>
        <fullName evidence="1">Uncharacterized protein</fullName>
    </submittedName>
</protein>
<evidence type="ECO:0000313" key="1">
    <source>
        <dbReference type="EMBL" id="KAF7629200.1"/>
    </source>
</evidence>
<name>A0A8S9ZDD6_9BILA</name>
<keyword evidence="2" id="KW-1185">Reference proteome</keyword>
<accession>A0A8S9ZDD6</accession>
<dbReference type="Proteomes" id="UP000605970">
    <property type="component" value="Unassembled WGS sequence"/>
</dbReference>
<organism evidence="1 2">
    <name type="scientific">Meloidogyne graminicola</name>
    <dbReference type="NCBI Taxonomy" id="189291"/>
    <lineage>
        <taxon>Eukaryota</taxon>
        <taxon>Metazoa</taxon>
        <taxon>Ecdysozoa</taxon>
        <taxon>Nematoda</taxon>
        <taxon>Chromadorea</taxon>
        <taxon>Rhabditida</taxon>
        <taxon>Tylenchina</taxon>
        <taxon>Tylenchomorpha</taxon>
        <taxon>Tylenchoidea</taxon>
        <taxon>Meloidogynidae</taxon>
        <taxon>Meloidogyninae</taxon>
        <taxon>Meloidogyne</taxon>
    </lineage>
</organism>
<reference evidence="1" key="1">
    <citation type="journal article" date="2020" name="Ecol. Evol.">
        <title>Genome structure and content of the rice root-knot nematode (Meloidogyne graminicola).</title>
        <authorList>
            <person name="Phan N.T."/>
            <person name="Danchin E.G.J."/>
            <person name="Klopp C."/>
            <person name="Perfus-Barbeoch L."/>
            <person name="Kozlowski D.K."/>
            <person name="Koutsovoulos G.D."/>
            <person name="Lopez-Roques C."/>
            <person name="Bouchez O."/>
            <person name="Zahm M."/>
            <person name="Besnard G."/>
            <person name="Bellafiore S."/>
        </authorList>
    </citation>
    <scope>NUCLEOTIDE SEQUENCE</scope>
    <source>
        <strain evidence="1">VN-18</strain>
    </source>
</reference>
<gene>
    <name evidence="1" type="ORF">Mgra_00009263</name>
</gene>
<proteinExistence type="predicted"/>
<dbReference type="OrthoDB" id="5899025at2759"/>
<evidence type="ECO:0000313" key="2">
    <source>
        <dbReference type="Proteomes" id="UP000605970"/>
    </source>
</evidence>
<dbReference type="EMBL" id="JABEBT010000146">
    <property type="protein sequence ID" value="KAF7629200.1"/>
    <property type="molecule type" value="Genomic_DNA"/>
</dbReference>
<sequence length="159" mass="18211">MISGHSGCLSVSTSDNDCTPSYSPQEIASKLGLGSDFEMWLAKQEFDYNDPLLVVDFLDLNDQDKMTVSEQLLANNAELAFSNYIYKFATWEDLYAAKEVMSAVIPWLFYRTDGTKAYLRDGEWVAHPREQTIDTATISFYSEVTTKLKMDDFQFFKLF</sequence>
<comment type="caution">
    <text evidence="1">The sequence shown here is derived from an EMBL/GenBank/DDBJ whole genome shotgun (WGS) entry which is preliminary data.</text>
</comment>